<dbReference type="InterPro" id="IPR027417">
    <property type="entry name" value="P-loop_NTPase"/>
</dbReference>
<proteinExistence type="predicted"/>
<keyword evidence="4" id="KW-0347">Helicase</keyword>
<evidence type="ECO:0000259" key="7">
    <source>
        <dbReference type="PROSITE" id="PS51195"/>
    </source>
</evidence>
<dbReference type="PROSITE" id="PS51195">
    <property type="entry name" value="Q_MOTIF"/>
    <property type="match status" value="1"/>
</dbReference>
<dbReference type="GO" id="GO:0005524">
    <property type="term" value="F:ATP binding"/>
    <property type="evidence" value="ECO:0007669"/>
    <property type="project" value="UniProtKB-KW"/>
</dbReference>
<evidence type="ECO:0000256" key="1">
    <source>
        <dbReference type="ARBA" id="ARBA00012552"/>
    </source>
</evidence>
<keyword evidence="9" id="KW-1185">Reference proteome</keyword>
<evidence type="ECO:0000256" key="4">
    <source>
        <dbReference type="ARBA" id="ARBA00022806"/>
    </source>
</evidence>
<dbReference type="Ensembl" id="ENSHHUT00000062088.1">
    <property type="protein sequence ID" value="ENSHHUP00000060036.1"/>
    <property type="gene ID" value="ENSHHUG00000035642.1"/>
</dbReference>
<reference evidence="9" key="1">
    <citation type="submission" date="2018-06" db="EMBL/GenBank/DDBJ databases">
        <title>Genome assembly of Danube salmon.</title>
        <authorList>
            <person name="Macqueen D.J."/>
            <person name="Gundappa M.K."/>
        </authorList>
    </citation>
    <scope>NUCLEOTIDE SEQUENCE [LARGE SCALE GENOMIC DNA]</scope>
</reference>
<reference evidence="8" key="2">
    <citation type="submission" date="2025-08" db="UniProtKB">
        <authorList>
            <consortium name="Ensembl"/>
        </authorList>
    </citation>
    <scope>IDENTIFICATION</scope>
</reference>
<evidence type="ECO:0000313" key="8">
    <source>
        <dbReference type="Ensembl" id="ENSHHUP00000060036.1"/>
    </source>
</evidence>
<dbReference type="EC" id="3.6.4.13" evidence="1"/>
<keyword evidence="3" id="KW-0378">Hydrolase</keyword>
<evidence type="ECO:0000256" key="6">
    <source>
        <dbReference type="PROSITE-ProRule" id="PRU00552"/>
    </source>
</evidence>
<dbReference type="GO" id="GO:0003724">
    <property type="term" value="F:RNA helicase activity"/>
    <property type="evidence" value="ECO:0007669"/>
    <property type="project" value="UniProtKB-EC"/>
</dbReference>
<protein>
    <recommendedName>
        <fullName evidence="1">RNA helicase</fullName>
        <ecNumber evidence="1">3.6.4.13</ecNumber>
    </recommendedName>
</protein>
<name>A0A4W5P5U6_9TELE</name>
<dbReference type="GO" id="GO:0016787">
    <property type="term" value="F:hydrolase activity"/>
    <property type="evidence" value="ECO:0007669"/>
    <property type="project" value="UniProtKB-KW"/>
</dbReference>
<evidence type="ECO:0000256" key="3">
    <source>
        <dbReference type="ARBA" id="ARBA00022801"/>
    </source>
</evidence>
<organism evidence="8 9">
    <name type="scientific">Hucho hucho</name>
    <name type="common">huchen</name>
    <dbReference type="NCBI Taxonomy" id="62062"/>
    <lineage>
        <taxon>Eukaryota</taxon>
        <taxon>Metazoa</taxon>
        <taxon>Chordata</taxon>
        <taxon>Craniata</taxon>
        <taxon>Vertebrata</taxon>
        <taxon>Euteleostomi</taxon>
        <taxon>Actinopterygii</taxon>
        <taxon>Neopterygii</taxon>
        <taxon>Teleostei</taxon>
        <taxon>Protacanthopterygii</taxon>
        <taxon>Salmoniformes</taxon>
        <taxon>Salmonidae</taxon>
        <taxon>Salmoninae</taxon>
        <taxon>Hucho</taxon>
    </lineage>
</organism>
<feature type="short sequence motif" description="Q motif" evidence="6">
    <location>
        <begin position="57"/>
        <end position="85"/>
    </location>
</feature>
<sequence>MFISPPPLPLSRQDVENELLNYEEDDDVEAVGHRSGGDILAIKKERVKGSYVSIHSSGFRDFLLKPELLRAIVDCGFEHPSEVQYECIPHGRSCVWMCCARPSMLFWPPYSTWSLDTGQVTVLVTSHRTGVFRSGRSLRDSPCRLSRGQCSLVACL</sequence>
<evidence type="ECO:0000313" key="9">
    <source>
        <dbReference type="Proteomes" id="UP000314982"/>
    </source>
</evidence>
<dbReference type="SUPFAM" id="SSF52540">
    <property type="entry name" value="P-loop containing nucleoside triphosphate hydrolases"/>
    <property type="match status" value="1"/>
</dbReference>
<feature type="domain" description="DEAD-box RNA helicase Q" evidence="7">
    <location>
        <begin position="57"/>
        <end position="85"/>
    </location>
</feature>
<evidence type="ECO:0000256" key="5">
    <source>
        <dbReference type="ARBA" id="ARBA00022840"/>
    </source>
</evidence>
<dbReference type="AlphaFoldDB" id="A0A4W5P5U6"/>
<accession>A0A4W5P5U6</accession>
<keyword evidence="5" id="KW-0067">ATP-binding</keyword>
<dbReference type="Gene3D" id="3.40.50.300">
    <property type="entry name" value="P-loop containing nucleotide triphosphate hydrolases"/>
    <property type="match status" value="1"/>
</dbReference>
<evidence type="ECO:0000256" key="2">
    <source>
        <dbReference type="ARBA" id="ARBA00022741"/>
    </source>
</evidence>
<keyword evidence="2" id="KW-0547">Nucleotide-binding</keyword>
<dbReference type="Proteomes" id="UP000314982">
    <property type="component" value="Unassembled WGS sequence"/>
</dbReference>
<dbReference type="InterPro" id="IPR014014">
    <property type="entry name" value="RNA_helicase_DEAD_Q_motif"/>
</dbReference>
<reference evidence="8" key="3">
    <citation type="submission" date="2025-09" db="UniProtKB">
        <authorList>
            <consortium name="Ensembl"/>
        </authorList>
    </citation>
    <scope>IDENTIFICATION</scope>
</reference>